<dbReference type="SUPFAM" id="SSF48452">
    <property type="entry name" value="TPR-like"/>
    <property type="match status" value="3"/>
</dbReference>
<evidence type="ECO:0000256" key="4">
    <source>
        <dbReference type="ARBA" id="ARBA00022803"/>
    </source>
</evidence>
<dbReference type="Pfam" id="PF13414">
    <property type="entry name" value="TPR_11"/>
    <property type="match status" value="1"/>
</dbReference>
<reference evidence="9" key="1">
    <citation type="submission" date="2022-07" db="EMBL/GenBank/DDBJ databases">
        <title>Genome Sequence of Physisporinus lineatus.</title>
        <authorList>
            <person name="Buettner E."/>
        </authorList>
    </citation>
    <scope>NUCLEOTIDE SEQUENCE</scope>
    <source>
        <strain evidence="9">VT162</strain>
    </source>
</reference>
<dbReference type="SMART" id="SM00028">
    <property type="entry name" value="TPR"/>
    <property type="match status" value="9"/>
</dbReference>
<evidence type="ECO:0000313" key="9">
    <source>
        <dbReference type="EMBL" id="KAJ3483723.1"/>
    </source>
</evidence>
<dbReference type="PANTHER" id="PTHR22904:SF523">
    <property type="entry name" value="STRESS-INDUCED-PHOSPHOPROTEIN 1"/>
    <property type="match status" value="1"/>
</dbReference>
<evidence type="ECO:0000259" key="8">
    <source>
        <dbReference type="SMART" id="SM00727"/>
    </source>
</evidence>
<organism evidence="9 10">
    <name type="scientific">Meripilus lineatus</name>
    <dbReference type="NCBI Taxonomy" id="2056292"/>
    <lineage>
        <taxon>Eukaryota</taxon>
        <taxon>Fungi</taxon>
        <taxon>Dikarya</taxon>
        <taxon>Basidiomycota</taxon>
        <taxon>Agaricomycotina</taxon>
        <taxon>Agaricomycetes</taxon>
        <taxon>Polyporales</taxon>
        <taxon>Meripilaceae</taxon>
        <taxon>Meripilus</taxon>
    </lineage>
</organism>
<gene>
    <name evidence="9" type="ORF">NLI96_g6124</name>
</gene>
<dbReference type="FunFam" id="1.25.40.10:FF:000010">
    <property type="entry name" value="Stress-induced phosphoprotein 1"/>
    <property type="match status" value="1"/>
</dbReference>
<evidence type="ECO:0000256" key="1">
    <source>
        <dbReference type="ARBA" id="ARBA00004496"/>
    </source>
</evidence>
<keyword evidence="3" id="KW-0677">Repeat</keyword>
<feature type="repeat" description="TPR" evidence="6">
    <location>
        <begin position="462"/>
        <end position="495"/>
    </location>
</feature>
<comment type="caution">
    <text evidence="9">The sequence shown here is derived from an EMBL/GenBank/DDBJ whole genome shotgun (WGS) entry which is preliminary data.</text>
</comment>
<comment type="subcellular location">
    <subcellularLocation>
        <location evidence="1">Cytoplasm</location>
    </subcellularLocation>
</comment>
<dbReference type="Pfam" id="PF00515">
    <property type="entry name" value="TPR_1"/>
    <property type="match status" value="1"/>
</dbReference>
<feature type="compositionally biased region" description="Basic and acidic residues" evidence="7">
    <location>
        <begin position="251"/>
        <end position="260"/>
    </location>
</feature>
<dbReference type="AlphaFoldDB" id="A0AAD5V1T9"/>
<feature type="domain" description="STI1" evidence="8">
    <location>
        <begin position="135"/>
        <end position="174"/>
    </location>
</feature>
<feature type="repeat" description="TPR" evidence="6">
    <location>
        <begin position="2"/>
        <end position="35"/>
    </location>
</feature>
<feature type="repeat" description="TPR" evidence="6">
    <location>
        <begin position="394"/>
        <end position="427"/>
    </location>
</feature>
<protein>
    <recommendedName>
        <fullName evidence="8">STI1 domain-containing protein</fullName>
    </recommendedName>
</protein>
<evidence type="ECO:0000256" key="5">
    <source>
        <dbReference type="ARBA" id="ARBA00064323"/>
    </source>
</evidence>
<dbReference type="Gene3D" id="1.25.40.10">
    <property type="entry name" value="Tetratricopeptide repeat domain"/>
    <property type="match status" value="3"/>
</dbReference>
<dbReference type="GO" id="GO:0042030">
    <property type="term" value="F:ATPase inhibitor activity"/>
    <property type="evidence" value="ECO:0007669"/>
    <property type="project" value="UniProtKB-ARBA"/>
</dbReference>
<feature type="repeat" description="TPR" evidence="6">
    <location>
        <begin position="428"/>
        <end position="461"/>
    </location>
</feature>
<name>A0AAD5V1T9_9APHY</name>
<feature type="repeat" description="TPR" evidence="6">
    <location>
        <begin position="334"/>
        <end position="367"/>
    </location>
</feature>
<feature type="compositionally biased region" description="Pro residues" evidence="7">
    <location>
        <begin position="223"/>
        <end position="236"/>
    </location>
</feature>
<feature type="region of interest" description="Disordered" evidence="7">
    <location>
        <begin position="197"/>
        <end position="260"/>
    </location>
</feature>
<dbReference type="FunFam" id="1.10.260.100:FF:000002">
    <property type="entry name" value="Stress-induced-phosphoprotein 1 (Hsp70/Hsp90-organizing)"/>
    <property type="match status" value="1"/>
</dbReference>
<evidence type="ECO:0000256" key="2">
    <source>
        <dbReference type="ARBA" id="ARBA00022490"/>
    </source>
</evidence>
<dbReference type="FunFam" id="1.25.40.10:FF:000027">
    <property type="entry name" value="stress-induced-phosphoprotein 1 isoform X1"/>
    <property type="match status" value="1"/>
</dbReference>
<sequence length="582" mass="63735">MATALKDQGNKAFAAKDYDKAIDLFTQAIALDPNNHVLYSNRSAAKAGKKDWGAALEDADQCIKVNPSWSKGYARKGAALHGARRYDEGIAAYEEGLKLEDSPALRKGLKEVQDAKAAEGPSGDDPLNLGKMFGDPNLIGKLASNPKTAKLLADPSFVQQLQMIQKNPSLANSLLSQDPRMISVLGALMGIDMEGFARPEGSDELPAGYQRADAPSSPTPSSSAPPKPRAPSPPPAAKVEEDVEMEDADPDEAKAKSEAEAEKKLGAAAYKSRDLENAIVHFQKAWDIWPKDITFLSNLGAAYFEQGEYDKCIETCEKAVDEGRSLRADYKLVAKALGRVGTAYSRKGDLDSAIKYYNKSLTEHRTPDILTKLREAERVQADAARLAYIDPVKASEAREEGNALFKAGDFAGAVKAYTESIKRDPKDPRGYNNRANAYTKLAALPEALKDAEEALKVDPKFVKAYIRKSHVLFGMRDYTKAIEAVQEAAEIDDEKKHTREIQEQISKCQEALISQRAGESEKETLQRAMRDPEIANIMNDPIMQSILEQAQSNPAALQDHMKNPTVRTNIMKLINAGIIKAR</sequence>
<dbReference type="Gene3D" id="1.10.260.100">
    <property type="match status" value="2"/>
</dbReference>
<feature type="domain" description="STI1" evidence="8">
    <location>
        <begin position="531"/>
        <end position="570"/>
    </location>
</feature>
<comment type="subunit">
    <text evidence="5">Part of a larger complex that includes HSP70, HSP90, and immunophilins.</text>
</comment>
<keyword evidence="4 6" id="KW-0802">TPR repeat</keyword>
<dbReference type="GO" id="GO:0005737">
    <property type="term" value="C:cytoplasm"/>
    <property type="evidence" value="ECO:0007669"/>
    <property type="project" value="UniProtKB-SubCell"/>
</dbReference>
<dbReference type="FunFam" id="1.10.260.100:FF:000004">
    <property type="entry name" value="Putative stress-induced-phosphoprotein 1"/>
    <property type="match status" value="1"/>
</dbReference>
<dbReference type="InterPro" id="IPR041243">
    <property type="entry name" value="STI1/HOP_DP"/>
</dbReference>
<evidence type="ECO:0000256" key="6">
    <source>
        <dbReference type="PROSITE-ProRule" id="PRU00339"/>
    </source>
</evidence>
<dbReference type="GO" id="GO:0051879">
    <property type="term" value="F:Hsp90 protein binding"/>
    <property type="evidence" value="ECO:0007669"/>
    <property type="project" value="TreeGrafter"/>
</dbReference>
<evidence type="ECO:0000313" key="10">
    <source>
        <dbReference type="Proteomes" id="UP001212997"/>
    </source>
</evidence>
<evidence type="ECO:0000256" key="7">
    <source>
        <dbReference type="SAM" id="MobiDB-lite"/>
    </source>
</evidence>
<proteinExistence type="predicted"/>
<dbReference type="SMART" id="SM00727">
    <property type="entry name" value="STI1"/>
    <property type="match status" value="2"/>
</dbReference>
<keyword evidence="10" id="KW-1185">Reference proteome</keyword>
<dbReference type="PANTHER" id="PTHR22904">
    <property type="entry name" value="TPR REPEAT CONTAINING PROTEIN"/>
    <property type="match status" value="1"/>
</dbReference>
<dbReference type="EMBL" id="JANAWD010000217">
    <property type="protein sequence ID" value="KAJ3483723.1"/>
    <property type="molecule type" value="Genomic_DNA"/>
</dbReference>
<dbReference type="FunFam" id="1.25.40.10:FF:000020">
    <property type="entry name" value="Stress-induced phosphoprotein 1"/>
    <property type="match status" value="1"/>
</dbReference>
<dbReference type="Proteomes" id="UP001212997">
    <property type="component" value="Unassembled WGS sequence"/>
</dbReference>
<feature type="repeat" description="TPR" evidence="6">
    <location>
        <begin position="259"/>
        <end position="292"/>
    </location>
</feature>
<dbReference type="InterPro" id="IPR019734">
    <property type="entry name" value="TPR_rpt"/>
</dbReference>
<keyword evidence="2" id="KW-0963">Cytoplasm</keyword>
<dbReference type="Pfam" id="PF13181">
    <property type="entry name" value="TPR_8"/>
    <property type="match status" value="1"/>
</dbReference>
<feature type="compositionally biased region" description="Low complexity" evidence="7">
    <location>
        <begin position="212"/>
        <end position="222"/>
    </location>
</feature>
<dbReference type="Pfam" id="PF17830">
    <property type="entry name" value="STI1-HOP_DP"/>
    <property type="match status" value="2"/>
</dbReference>
<dbReference type="Pfam" id="PF13424">
    <property type="entry name" value="TPR_12"/>
    <property type="match status" value="1"/>
</dbReference>
<accession>A0AAD5V1T9</accession>
<dbReference type="InterPro" id="IPR006636">
    <property type="entry name" value="STI1_HS-bd"/>
</dbReference>
<dbReference type="InterPro" id="IPR011990">
    <property type="entry name" value="TPR-like_helical_dom_sf"/>
</dbReference>
<feature type="compositionally biased region" description="Acidic residues" evidence="7">
    <location>
        <begin position="241"/>
        <end position="250"/>
    </location>
</feature>
<dbReference type="PROSITE" id="PS50005">
    <property type="entry name" value="TPR"/>
    <property type="match status" value="6"/>
</dbReference>
<evidence type="ECO:0000256" key="3">
    <source>
        <dbReference type="ARBA" id="ARBA00022737"/>
    </source>
</evidence>